<evidence type="ECO:0000256" key="1">
    <source>
        <dbReference type="SAM" id="Phobius"/>
    </source>
</evidence>
<accession>A0ABQ8Q693</accession>
<keyword evidence="1" id="KW-1133">Transmembrane helix</keyword>
<dbReference type="Proteomes" id="UP001163828">
    <property type="component" value="Unassembled WGS sequence"/>
</dbReference>
<keyword evidence="3" id="KW-1185">Reference proteome</keyword>
<evidence type="ECO:0000313" key="3">
    <source>
        <dbReference type="Proteomes" id="UP001163828"/>
    </source>
</evidence>
<protein>
    <submittedName>
        <fullName evidence="2">Uncharacterized protein</fullName>
    </submittedName>
</protein>
<reference evidence="2" key="1">
    <citation type="submission" date="2022-08" db="EMBL/GenBank/DDBJ databases">
        <authorList>
            <consortium name="DOE Joint Genome Institute"/>
            <person name="Min B."/>
            <person name="Riley R."/>
            <person name="Sierra-Patev S."/>
            <person name="Naranjo-Ortiz M."/>
            <person name="Looney B."/>
            <person name="Konkel Z."/>
            <person name="Slot J.C."/>
            <person name="Sakamoto Y."/>
            <person name="Steenwyk J.L."/>
            <person name="Rokas A."/>
            <person name="Carro J."/>
            <person name="Camarero S."/>
            <person name="Ferreira P."/>
            <person name="Molpeceres G."/>
            <person name="Ruiz-Duenas F.J."/>
            <person name="Serrano A."/>
            <person name="Henrissat B."/>
            <person name="Drula E."/>
            <person name="Hughes K.W."/>
            <person name="Mata J.L."/>
            <person name="Ishikawa N.K."/>
            <person name="Vargas-Isla R."/>
            <person name="Ushijima S."/>
            <person name="Smith C.A."/>
            <person name="Ahrendt S."/>
            <person name="Andreopoulos W."/>
            <person name="He G."/>
            <person name="Labutti K."/>
            <person name="Lipzen A."/>
            <person name="Ng V."/>
            <person name="Sandor L."/>
            <person name="Barry K."/>
            <person name="Martinez A.T."/>
            <person name="Xiao Y."/>
            <person name="Gibbons J.G."/>
            <person name="Terashima K."/>
            <person name="Hibbett D.S."/>
            <person name="Grigoriev I.V."/>
        </authorList>
    </citation>
    <scope>NUCLEOTIDE SEQUENCE</scope>
    <source>
        <strain evidence="2">TFB10827</strain>
    </source>
</reference>
<keyword evidence="1" id="KW-0472">Membrane</keyword>
<name>A0ABQ8Q693_9AGAR</name>
<gene>
    <name evidence="2" type="ORF">F5050DRAFT_1777361</name>
</gene>
<dbReference type="EMBL" id="MU790727">
    <property type="protein sequence ID" value="KAJ3994036.1"/>
    <property type="molecule type" value="Genomic_DNA"/>
</dbReference>
<keyword evidence="1" id="KW-0812">Transmembrane</keyword>
<evidence type="ECO:0000313" key="2">
    <source>
        <dbReference type="EMBL" id="KAJ3994036.1"/>
    </source>
</evidence>
<organism evidence="2 3">
    <name type="scientific">Lentinula boryana</name>
    <dbReference type="NCBI Taxonomy" id="40481"/>
    <lineage>
        <taxon>Eukaryota</taxon>
        <taxon>Fungi</taxon>
        <taxon>Dikarya</taxon>
        <taxon>Basidiomycota</taxon>
        <taxon>Agaricomycotina</taxon>
        <taxon>Agaricomycetes</taxon>
        <taxon>Agaricomycetidae</taxon>
        <taxon>Agaricales</taxon>
        <taxon>Marasmiineae</taxon>
        <taxon>Omphalotaceae</taxon>
        <taxon>Lentinula</taxon>
    </lineage>
</organism>
<feature type="transmembrane region" description="Helical" evidence="1">
    <location>
        <begin position="21"/>
        <end position="41"/>
    </location>
</feature>
<feature type="transmembrane region" description="Helical" evidence="1">
    <location>
        <begin position="47"/>
        <end position="66"/>
    </location>
</feature>
<comment type="caution">
    <text evidence="2">The sequence shown here is derived from an EMBL/GenBank/DDBJ whole genome shotgun (WGS) entry which is preliminary data.</text>
</comment>
<proteinExistence type="predicted"/>
<sequence>MTARRETKRSDVDDRRRLESLWLCCLPDTVSLGPLLVTSMALPVRSFLFIIFLKYLLTLSISTLRLHL</sequence>